<protein>
    <submittedName>
        <fullName evidence="1">Uncharacterized protein</fullName>
    </submittedName>
</protein>
<organism evidence="1">
    <name type="scientific">Arundo donax</name>
    <name type="common">Giant reed</name>
    <name type="synonym">Donax arundinaceus</name>
    <dbReference type="NCBI Taxonomy" id="35708"/>
    <lineage>
        <taxon>Eukaryota</taxon>
        <taxon>Viridiplantae</taxon>
        <taxon>Streptophyta</taxon>
        <taxon>Embryophyta</taxon>
        <taxon>Tracheophyta</taxon>
        <taxon>Spermatophyta</taxon>
        <taxon>Magnoliopsida</taxon>
        <taxon>Liliopsida</taxon>
        <taxon>Poales</taxon>
        <taxon>Poaceae</taxon>
        <taxon>PACMAD clade</taxon>
        <taxon>Arundinoideae</taxon>
        <taxon>Arundineae</taxon>
        <taxon>Arundo</taxon>
    </lineage>
</organism>
<dbReference type="EMBL" id="GBRH01183635">
    <property type="protein sequence ID" value="JAE14261.1"/>
    <property type="molecule type" value="Transcribed_RNA"/>
</dbReference>
<accession>A0A0A9FVB9</accession>
<dbReference type="AlphaFoldDB" id="A0A0A9FVB9"/>
<name>A0A0A9FVB9_ARUDO</name>
<reference evidence="1" key="2">
    <citation type="journal article" date="2015" name="Data Brief">
        <title>Shoot transcriptome of the giant reed, Arundo donax.</title>
        <authorList>
            <person name="Barrero R.A."/>
            <person name="Guerrero F.D."/>
            <person name="Moolhuijzen P."/>
            <person name="Goolsby J.A."/>
            <person name="Tidwell J."/>
            <person name="Bellgard S.E."/>
            <person name="Bellgard M.I."/>
        </authorList>
    </citation>
    <scope>NUCLEOTIDE SEQUENCE</scope>
    <source>
        <tissue evidence="1">Shoot tissue taken approximately 20 cm above the soil surface</tissue>
    </source>
</reference>
<reference evidence="1" key="1">
    <citation type="submission" date="2014-09" db="EMBL/GenBank/DDBJ databases">
        <authorList>
            <person name="Magalhaes I.L.F."/>
            <person name="Oliveira U."/>
            <person name="Santos F.R."/>
            <person name="Vidigal T.H.D.A."/>
            <person name="Brescovit A.D."/>
            <person name="Santos A.J."/>
        </authorList>
    </citation>
    <scope>NUCLEOTIDE SEQUENCE</scope>
    <source>
        <tissue evidence="1">Shoot tissue taken approximately 20 cm above the soil surface</tissue>
    </source>
</reference>
<proteinExistence type="predicted"/>
<evidence type="ECO:0000313" key="1">
    <source>
        <dbReference type="EMBL" id="JAE14261.1"/>
    </source>
</evidence>
<sequence length="25" mass="3250">MHKSNKMFYSLFWKYFSQYGNYFEC</sequence>